<accession>A0ABT5JNN5</accession>
<keyword evidence="3" id="KW-1185">Reference proteome</keyword>
<organism evidence="2 3">
    <name type="scientific">Erythrobacter fulvus</name>
    <dbReference type="NCBI Taxonomy" id="2987523"/>
    <lineage>
        <taxon>Bacteria</taxon>
        <taxon>Pseudomonadati</taxon>
        <taxon>Pseudomonadota</taxon>
        <taxon>Alphaproteobacteria</taxon>
        <taxon>Sphingomonadales</taxon>
        <taxon>Erythrobacteraceae</taxon>
        <taxon>Erythrobacter/Porphyrobacter group</taxon>
        <taxon>Erythrobacter</taxon>
    </lineage>
</organism>
<name>A0ABT5JNN5_9SPHN</name>
<dbReference type="PANTHER" id="PTHR45947:SF3">
    <property type="entry name" value="SULFOQUINOVOSYL TRANSFERASE SQD2"/>
    <property type="match status" value="1"/>
</dbReference>
<dbReference type="EMBL" id="JAQQXQ010000002">
    <property type="protein sequence ID" value="MDC8753748.1"/>
    <property type="molecule type" value="Genomic_DNA"/>
</dbReference>
<dbReference type="Pfam" id="PF13692">
    <property type="entry name" value="Glyco_trans_1_4"/>
    <property type="match status" value="1"/>
</dbReference>
<dbReference type="Pfam" id="PF13439">
    <property type="entry name" value="Glyco_transf_4"/>
    <property type="match status" value="1"/>
</dbReference>
<comment type="caution">
    <text evidence="2">The sequence shown here is derived from an EMBL/GenBank/DDBJ whole genome shotgun (WGS) entry which is preliminary data.</text>
</comment>
<proteinExistence type="predicted"/>
<dbReference type="RefSeq" id="WP_273676618.1">
    <property type="nucleotide sequence ID" value="NZ_JAQQXQ010000002.1"/>
</dbReference>
<gene>
    <name evidence="2" type="ORF">OIK40_03730</name>
</gene>
<sequence length="365" mass="38642">MAPAGPAPASIAPAGPAPASIAIVTDAWHPQTNGVVRTLSTTCEVLRGWGHQVAVISPEGYPSMPAPTYPEIRLALTVPGAVGRRLAKIAPDAVHIATEGPLGLAARHYCLKRKVPFTTAYHTQFPDYIARRTGLPASAFWPYIRWFHSPAQRIMVATETIRTQLREQGLTRLTHWSRGVDLSCFSPDAPPPPEYAGLEGPILLYVGRVAVEKNIEAFLACDYPGTKVVVGDGPARAALEAKFPDALFLGKKTGVELAGCYAGADVFVFPSRTDTFGLVMIEALACGTPVAAFPVAGPLDIVTPAVGALSEDLTRAIDAARYCDRSGCAAYGASYSWEAATRQFLSGLVALEEGEAESLAALPAF</sequence>
<evidence type="ECO:0000313" key="3">
    <source>
        <dbReference type="Proteomes" id="UP001216558"/>
    </source>
</evidence>
<dbReference type="CDD" id="cd03814">
    <property type="entry name" value="GT4-like"/>
    <property type="match status" value="1"/>
</dbReference>
<protein>
    <submittedName>
        <fullName evidence="2">Glycosyltransferase family 1 protein</fullName>
    </submittedName>
</protein>
<feature type="domain" description="Glycosyltransferase subfamily 4-like N-terminal" evidence="1">
    <location>
        <begin position="33"/>
        <end position="183"/>
    </location>
</feature>
<evidence type="ECO:0000313" key="2">
    <source>
        <dbReference type="EMBL" id="MDC8753748.1"/>
    </source>
</evidence>
<dbReference type="InterPro" id="IPR050194">
    <property type="entry name" value="Glycosyltransferase_grp1"/>
</dbReference>
<dbReference type="InterPro" id="IPR028098">
    <property type="entry name" value="Glyco_trans_4-like_N"/>
</dbReference>
<evidence type="ECO:0000259" key="1">
    <source>
        <dbReference type="Pfam" id="PF13439"/>
    </source>
</evidence>
<dbReference type="Gene3D" id="3.40.50.2000">
    <property type="entry name" value="Glycogen Phosphorylase B"/>
    <property type="match status" value="2"/>
</dbReference>
<dbReference type="SUPFAM" id="SSF53756">
    <property type="entry name" value="UDP-Glycosyltransferase/glycogen phosphorylase"/>
    <property type="match status" value="1"/>
</dbReference>
<dbReference type="PANTHER" id="PTHR45947">
    <property type="entry name" value="SULFOQUINOVOSYL TRANSFERASE SQD2"/>
    <property type="match status" value="1"/>
</dbReference>
<dbReference type="Proteomes" id="UP001216558">
    <property type="component" value="Unassembled WGS sequence"/>
</dbReference>
<reference evidence="2 3" key="1">
    <citation type="submission" date="2022-10" db="EMBL/GenBank/DDBJ databases">
        <title>Erythrobacter sp. sf7 Genome sequencing.</title>
        <authorList>
            <person name="Park S."/>
        </authorList>
    </citation>
    <scope>NUCLEOTIDE SEQUENCE [LARGE SCALE GENOMIC DNA]</scope>
    <source>
        <strain evidence="3">sf7</strain>
    </source>
</reference>